<reference evidence="1 2" key="1">
    <citation type="submission" date="2017-10" db="EMBL/GenBank/DDBJ databases">
        <title>Whole genome sequencing of members of genus Pseudoxanthomonas.</title>
        <authorList>
            <person name="Kumar S."/>
            <person name="Bansal K."/>
            <person name="Kaur A."/>
            <person name="Patil P."/>
            <person name="Sharma S."/>
            <person name="Patil P.B."/>
        </authorList>
    </citation>
    <scope>NUCLEOTIDE SEQUENCE [LARGE SCALE GENOMIC DNA]</scope>
    <source>
        <strain evidence="1 2">DSM 17801</strain>
    </source>
</reference>
<organism evidence="1 2">
    <name type="scientific">Pseudoxanthomonas daejeonensis</name>
    <dbReference type="NCBI Taxonomy" id="266062"/>
    <lineage>
        <taxon>Bacteria</taxon>
        <taxon>Pseudomonadati</taxon>
        <taxon>Pseudomonadota</taxon>
        <taxon>Gammaproteobacteria</taxon>
        <taxon>Lysobacterales</taxon>
        <taxon>Lysobacteraceae</taxon>
        <taxon>Pseudoxanthomonas</taxon>
    </lineage>
</organism>
<evidence type="ECO:0000313" key="1">
    <source>
        <dbReference type="EMBL" id="KAF1696024.1"/>
    </source>
</evidence>
<sequence>MVVFQAFGLLGHMDTRQIKRQSIDVHPFLDQGMQGFDLASANGRMKFAGLVGVMVGLANEHD</sequence>
<name>A0ABQ6Z964_9GAMM</name>
<keyword evidence="2" id="KW-1185">Reference proteome</keyword>
<gene>
    <name evidence="1" type="ORF">CSC65_05875</name>
</gene>
<accession>A0ABQ6Z964</accession>
<proteinExistence type="predicted"/>
<comment type="caution">
    <text evidence="1">The sequence shown here is derived from an EMBL/GenBank/DDBJ whole genome shotgun (WGS) entry which is preliminary data.</text>
</comment>
<dbReference type="Proteomes" id="UP000788419">
    <property type="component" value="Unassembled WGS sequence"/>
</dbReference>
<evidence type="ECO:0000313" key="2">
    <source>
        <dbReference type="Proteomes" id="UP000788419"/>
    </source>
</evidence>
<dbReference type="EMBL" id="PDWN01000004">
    <property type="protein sequence ID" value="KAF1696024.1"/>
    <property type="molecule type" value="Genomic_DNA"/>
</dbReference>
<protein>
    <submittedName>
        <fullName evidence="1">Uncharacterized protein</fullName>
    </submittedName>
</protein>